<feature type="chain" id="PRO_5046325804" description="DUF2066 domain-containing protein" evidence="1">
    <location>
        <begin position="19"/>
        <end position="398"/>
    </location>
</feature>
<gene>
    <name evidence="2" type="ORF">A1Q5_16210</name>
</gene>
<dbReference type="RefSeq" id="WP_017021206.1">
    <property type="nucleotide sequence ID" value="NZ_AJYJ02000026.1"/>
</dbReference>
<evidence type="ECO:0008006" key="4">
    <source>
        <dbReference type="Google" id="ProtNLM"/>
    </source>
</evidence>
<evidence type="ECO:0000313" key="3">
    <source>
        <dbReference type="Proteomes" id="UP000095059"/>
    </source>
</evidence>
<reference evidence="2 3" key="1">
    <citation type="journal article" date="2012" name="Science">
        <title>Ecological populations of bacteria act as socially cohesive units of antibiotic production and resistance.</title>
        <authorList>
            <person name="Cordero O.X."/>
            <person name="Wildschutte H."/>
            <person name="Kirkup B."/>
            <person name="Proehl S."/>
            <person name="Ngo L."/>
            <person name="Hussain F."/>
            <person name="Le Roux F."/>
            <person name="Mincer T."/>
            <person name="Polz M.F."/>
        </authorList>
    </citation>
    <scope>NUCLEOTIDE SEQUENCE [LARGE SCALE GENOMIC DNA]</scope>
    <source>
        <strain evidence="2 3">5S-186</strain>
    </source>
</reference>
<accession>A0ABX3AYS1</accession>
<dbReference type="InterPro" id="IPR018642">
    <property type="entry name" value="DUF2066"/>
</dbReference>
<feature type="signal peptide" evidence="1">
    <location>
        <begin position="1"/>
        <end position="18"/>
    </location>
</feature>
<proteinExistence type="predicted"/>
<comment type="caution">
    <text evidence="2">The sequence shown here is derived from an EMBL/GenBank/DDBJ whole genome shotgun (WGS) entry which is preliminary data.</text>
</comment>
<sequence length="398" mass="44143">MLRIFCLLIFMVAGPVWAQQQADIYHTEVQLTASDNAESVAKTEGLVNVLIKVSGQRDIANNGVIKKALTQSDRYVTQMSFVDHKDAPRGMKLGYNPKMVTHLLTQSEQSIWEAPRKPVLVWIVNEYNYQRSIIWEQSDSNLITRIKQAAYDRGLPVLFPVGDFDDVTSIEIPDLWGSFKKPIADASERYNPQAILVVKIRGNSLSWDLFDTTPQYLVKTSKKAIEGTASGAVQLSDMINDVSNYFADTYSKKLGTTVSQSEMISIAGIHSTEGFFTLEKQLKQLNSVASVQVDSIQGDKVIYTLNLLGDWAQFNAELLSRNTRISVVPEEVITSNNNTIDANVDAGATEQNNVTDTTSVNKSTIVDASKPDAVIASDKDPVNQKTDTPVMHAYQLKK</sequence>
<organism evidence="2 3">
    <name type="scientific">Aliivibrio logei 5S-186</name>
    <dbReference type="NCBI Taxonomy" id="626086"/>
    <lineage>
        <taxon>Bacteria</taxon>
        <taxon>Pseudomonadati</taxon>
        <taxon>Pseudomonadota</taxon>
        <taxon>Gammaproteobacteria</taxon>
        <taxon>Vibrionales</taxon>
        <taxon>Vibrionaceae</taxon>
        <taxon>Aliivibrio</taxon>
    </lineage>
</organism>
<dbReference type="Proteomes" id="UP000095059">
    <property type="component" value="Unassembled WGS sequence"/>
</dbReference>
<keyword evidence="3" id="KW-1185">Reference proteome</keyword>
<keyword evidence="1" id="KW-0732">Signal</keyword>
<protein>
    <recommendedName>
        <fullName evidence="4">DUF2066 domain-containing protein</fullName>
    </recommendedName>
</protein>
<dbReference type="Pfam" id="PF09839">
    <property type="entry name" value="DUF2066"/>
    <property type="match status" value="1"/>
</dbReference>
<evidence type="ECO:0000313" key="2">
    <source>
        <dbReference type="EMBL" id="OEF19970.1"/>
    </source>
</evidence>
<name>A0ABX3AYS1_ALILO</name>
<evidence type="ECO:0000256" key="1">
    <source>
        <dbReference type="SAM" id="SignalP"/>
    </source>
</evidence>
<dbReference type="EMBL" id="AJYJ02000026">
    <property type="protein sequence ID" value="OEF19970.1"/>
    <property type="molecule type" value="Genomic_DNA"/>
</dbReference>